<feature type="compositionally biased region" description="Low complexity" evidence="2">
    <location>
        <begin position="46"/>
        <end position="62"/>
    </location>
</feature>
<feature type="compositionally biased region" description="Basic residues" evidence="2">
    <location>
        <begin position="367"/>
        <end position="376"/>
    </location>
</feature>
<feature type="compositionally biased region" description="Basic and acidic residues" evidence="2">
    <location>
        <begin position="320"/>
        <end position="331"/>
    </location>
</feature>
<name>A0A0U1M4P6_TALIS</name>
<feature type="compositionally biased region" description="Low complexity" evidence="2">
    <location>
        <begin position="99"/>
        <end position="114"/>
    </location>
</feature>
<feature type="compositionally biased region" description="Acidic residues" evidence="2">
    <location>
        <begin position="489"/>
        <end position="501"/>
    </location>
</feature>
<dbReference type="EMBL" id="CVMT01000008">
    <property type="protein sequence ID" value="CRG90578.1"/>
    <property type="molecule type" value="Genomic_DNA"/>
</dbReference>
<dbReference type="OrthoDB" id="6255506at2759"/>
<gene>
    <name evidence="4" type="ORF">PISL3812_07622</name>
</gene>
<proteinExistence type="inferred from homology"/>
<evidence type="ECO:0000313" key="5">
    <source>
        <dbReference type="Proteomes" id="UP000054383"/>
    </source>
</evidence>
<comment type="similarity">
    <text evidence="1">Belongs to the IWR1/SLC7A6OS family.</text>
</comment>
<accession>A0A0U1M4P6</accession>
<sequence>MALPPEQFHIKRRREEEPVETLYIQSELHQKKRRFTDFIFQRVQIGGSKDSNSDSNSVDAGNAQNAAPTSTASTPGQGGRVRSPRSVSTNFFPKRASGSTSVPARTSTTTSSRRLNAGGVPVVRATSPGAEFREERALAAARRKQEEAKQARLNEPIHLVQQEGYGSSAAGLAASRKDKGDDTKTTAATTFPTSIRRFHISRPSTPVSPLKTATGSGVAKSSTPTRTRAVLVEKLTQAPSLRGASILETLEKAERKAAKGQVIDTVVQSQLVREEPAAPAPAPRPQKRPVVNQAEKKWREQQKESISAAKQHLATETQDDDHLDRLARDLEQVMLDIESEESHMDGVSLDGPSTAPVVKPSASRTPLKYKPRHPTSRKPPVAKEPEHTATTGEEKDEDMDDGYVYDTYIRVPVSRSTDGFVDPLSAANALNPAAPHDIDPARKDIGLVVITEEDEDLWENFLENDDSGEENWDGEDVDSNAEDHPANDYPDEELSSADEHDDPAAIYHRYRHAGSDEEEFDVNYYDDDSEDERQAYHHSGYDDDDDDKTLGRARRLQNLYRRQEEERGQRSDDESDDEMY</sequence>
<feature type="compositionally biased region" description="Acidic residues" evidence="2">
    <location>
        <begin position="461"/>
        <end position="480"/>
    </location>
</feature>
<dbReference type="InterPro" id="IPR040150">
    <property type="entry name" value="Iwr1"/>
</dbReference>
<dbReference type="Proteomes" id="UP000054383">
    <property type="component" value="Unassembled WGS sequence"/>
</dbReference>
<keyword evidence="5" id="KW-1185">Reference proteome</keyword>
<feature type="compositionally biased region" description="Basic and acidic residues" evidence="2">
    <location>
        <begin position="175"/>
        <end position="184"/>
    </location>
</feature>
<dbReference type="STRING" id="28573.A0A0U1M4P6"/>
<dbReference type="PANTHER" id="PTHR28063:SF1">
    <property type="entry name" value="RNA POLYMERASE II NUCLEAR LOCALIZATION PROTEIN IWR1"/>
    <property type="match status" value="1"/>
</dbReference>
<dbReference type="GO" id="GO:0005737">
    <property type="term" value="C:cytoplasm"/>
    <property type="evidence" value="ECO:0007669"/>
    <property type="project" value="TreeGrafter"/>
</dbReference>
<feature type="region of interest" description="Disordered" evidence="2">
    <location>
        <begin position="170"/>
        <end position="225"/>
    </location>
</feature>
<evidence type="ECO:0000259" key="3">
    <source>
        <dbReference type="Pfam" id="PF08574"/>
    </source>
</evidence>
<evidence type="ECO:0000256" key="1">
    <source>
        <dbReference type="ARBA" id="ARBA00010218"/>
    </source>
</evidence>
<feature type="region of interest" description="Disordered" evidence="2">
    <location>
        <begin position="45"/>
        <end position="128"/>
    </location>
</feature>
<feature type="compositionally biased region" description="Polar residues" evidence="2">
    <location>
        <begin position="202"/>
        <end position="225"/>
    </location>
</feature>
<feature type="region of interest" description="Disordered" evidence="2">
    <location>
        <begin position="268"/>
        <end position="401"/>
    </location>
</feature>
<evidence type="ECO:0000256" key="2">
    <source>
        <dbReference type="SAM" id="MobiDB-lite"/>
    </source>
</evidence>
<organism evidence="4 5">
    <name type="scientific">Talaromyces islandicus</name>
    <name type="common">Penicillium islandicum</name>
    <dbReference type="NCBI Taxonomy" id="28573"/>
    <lineage>
        <taxon>Eukaryota</taxon>
        <taxon>Fungi</taxon>
        <taxon>Dikarya</taxon>
        <taxon>Ascomycota</taxon>
        <taxon>Pezizomycotina</taxon>
        <taxon>Eurotiomycetes</taxon>
        <taxon>Eurotiomycetidae</taxon>
        <taxon>Eurotiales</taxon>
        <taxon>Trichocomaceae</taxon>
        <taxon>Talaromyces</taxon>
        <taxon>Talaromyces sect. Islandici</taxon>
    </lineage>
</organism>
<evidence type="ECO:0000313" key="4">
    <source>
        <dbReference type="EMBL" id="CRG90578.1"/>
    </source>
</evidence>
<reference evidence="4 5" key="1">
    <citation type="submission" date="2015-04" db="EMBL/GenBank/DDBJ databases">
        <authorList>
            <person name="Syromyatnikov M.Y."/>
            <person name="Popov V.N."/>
        </authorList>
    </citation>
    <scope>NUCLEOTIDE SEQUENCE [LARGE SCALE GENOMIC DNA]</scope>
    <source>
        <strain evidence="4">WF-38-12</strain>
    </source>
</reference>
<feature type="region of interest" description="Disordered" evidence="2">
    <location>
        <begin position="461"/>
        <end position="580"/>
    </location>
</feature>
<dbReference type="PANTHER" id="PTHR28063">
    <property type="entry name" value="RNA POLYMERASE II NUCLEAR LOCALIZATION PROTEIN IWR1"/>
    <property type="match status" value="1"/>
</dbReference>
<feature type="compositionally biased region" description="Basic and acidic residues" evidence="2">
    <location>
        <begin position="561"/>
        <end position="572"/>
    </location>
</feature>
<feature type="domain" description="Transcription factor Iwr1" evidence="3">
    <location>
        <begin position="402"/>
        <end position="493"/>
    </location>
</feature>
<feature type="compositionally biased region" description="Basic and acidic residues" evidence="2">
    <location>
        <begin position="532"/>
        <end position="541"/>
    </location>
</feature>
<dbReference type="GO" id="GO:0006606">
    <property type="term" value="P:protein import into nucleus"/>
    <property type="evidence" value="ECO:0007669"/>
    <property type="project" value="InterPro"/>
</dbReference>
<dbReference type="InterPro" id="IPR013883">
    <property type="entry name" value="TF_Iwr1_dom"/>
</dbReference>
<feature type="compositionally biased region" description="Basic and acidic residues" evidence="2">
    <location>
        <begin position="294"/>
        <end position="303"/>
    </location>
</feature>
<dbReference type="OMA" id="EYWEHFA"/>
<feature type="compositionally biased region" description="Polar residues" evidence="2">
    <location>
        <begin position="63"/>
        <end position="75"/>
    </location>
</feature>
<dbReference type="AlphaFoldDB" id="A0A0U1M4P6"/>
<feature type="compositionally biased region" description="Acidic residues" evidence="2">
    <location>
        <begin position="516"/>
        <end position="531"/>
    </location>
</feature>
<dbReference type="Pfam" id="PF08574">
    <property type="entry name" value="Iwr1"/>
    <property type="match status" value="1"/>
</dbReference>
<protein>
    <recommendedName>
        <fullName evidence="3">Transcription factor Iwr1 domain-containing protein</fullName>
    </recommendedName>
</protein>